<dbReference type="GO" id="GO:0016020">
    <property type="term" value="C:membrane"/>
    <property type="evidence" value="ECO:0007669"/>
    <property type="project" value="UniProtKB-SubCell"/>
</dbReference>
<feature type="transmembrane region" description="Helical" evidence="5">
    <location>
        <begin position="64"/>
        <end position="85"/>
    </location>
</feature>
<dbReference type="PANTHER" id="PTHR37306:SF1">
    <property type="entry name" value="COLICIN V PRODUCTION PROTEIN"/>
    <property type="match status" value="1"/>
</dbReference>
<name>A0A381UKN9_9ZZZZ</name>
<evidence type="ECO:0008006" key="7">
    <source>
        <dbReference type="Google" id="ProtNLM"/>
    </source>
</evidence>
<reference evidence="6" key="1">
    <citation type="submission" date="2018-05" db="EMBL/GenBank/DDBJ databases">
        <authorList>
            <person name="Lanie J.A."/>
            <person name="Ng W.-L."/>
            <person name="Kazmierczak K.M."/>
            <person name="Andrzejewski T.M."/>
            <person name="Davidsen T.M."/>
            <person name="Wayne K.J."/>
            <person name="Tettelin H."/>
            <person name="Glass J.I."/>
            <person name="Rusch D."/>
            <person name="Podicherti R."/>
            <person name="Tsui H.-C.T."/>
            <person name="Winkler M.E."/>
        </authorList>
    </citation>
    <scope>NUCLEOTIDE SEQUENCE</scope>
</reference>
<dbReference type="AlphaFoldDB" id="A0A381UKN9"/>
<evidence type="ECO:0000256" key="4">
    <source>
        <dbReference type="ARBA" id="ARBA00023136"/>
    </source>
</evidence>
<evidence type="ECO:0000256" key="1">
    <source>
        <dbReference type="ARBA" id="ARBA00004141"/>
    </source>
</evidence>
<evidence type="ECO:0000313" key="6">
    <source>
        <dbReference type="EMBL" id="SVA28208.1"/>
    </source>
</evidence>
<keyword evidence="3 5" id="KW-1133">Transmembrane helix</keyword>
<protein>
    <recommendedName>
        <fullName evidence="7">Colicin V production protein</fullName>
    </recommendedName>
</protein>
<feature type="transmembrane region" description="Helical" evidence="5">
    <location>
        <begin position="106"/>
        <end position="124"/>
    </location>
</feature>
<evidence type="ECO:0000256" key="3">
    <source>
        <dbReference type="ARBA" id="ARBA00022989"/>
    </source>
</evidence>
<keyword evidence="4 5" id="KW-0472">Membrane</keyword>
<dbReference type="InterPro" id="IPR003825">
    <property type="entry name" value="Colicin-V_CvpA"/>
</dbReference>
<accession>A0A381UKN9</accession>
<gene>
    <name evidence="6" type="ORF">METZ01_LOCUS81062</name>
</gene>
<dbReference type="EMBL" id="UINC01006551">
    <property type="protein sequence ID" value="SVA28208.1"/>
    <property type="molecule type" value="Genomic_DNA"/>
</dbReference>
<proteinExistence type="predicted"/>
<keyword evidence="2 5" id="KW-0812">Transmembrane</keyword>
<feature type="transmembrane region" description="Helical" evidence="5">
    <location>
        <begin position="21"/>
        <end position="44"/>
    </location>
</feature>
<evidence type="ECO:0000256" key="5">
    <source>
        <dbReference type="SAM" id="Phobius"/>
    </source>
</evidence>
<dbReference type="PANTHER" id="PTHR37306">
    <property type="entry name" value="COLICIN V PRODUCTION PROTEIN"/>
    <property type="match status" value="1"/>
</dbReference>
<sequence>MSGNSIDIVISIILIYGIIRGFYRGFFLEVSALIGLLLGIYFAIEFNEFIGKYLQRFLSWEENYIIILSFLIILIVVVVALNLIAKSLTKLAETMAFGLLNKIAGAFFGLIKYSIVCIVFVLLFDKINSSVKMIDELTILNSFFYPYIRHINQELFPLFFT</sequence>
<dbReference type="GO" id="GO:0009403">
    <property type="term" value="P:toxin biosynthetic process"/>
    <property type="evidence" value="ECO:0007669"/>
    <property type="project" value="InterPro"/>
</dbReference>
<organism evidence="6">
    <name type="scientific">marine metagenome</name>
    <dbReference type="NCBI Taxonomy" id="408172"/>
    <lineage>
        <taxon>unclassified sequences</taxon>
        <taxon>metagenomes</taxon>
        <taxon>ecological metagenomes</taxon>
    </lineage>
</organism>
<evidence type="ECO:0000256" key="2">
    <source>
        <dbReference type="ARBA" id="ARBA00022692"/>
    </source>
</evidence>
<comment type="subcellular location">
    <subcellularLocation>
        <location evidence="1">Membrane</location>
        <topology evidence="1">Multi-pass membrane protein</topology>
    </subcellularLocation>
</comment>
<dbReference type="Pfam" id="PF02674">
    <property type="entry name" value="Colicin_V"/>
    <property type="match status" value="1"/>
</dbReference>